<dbReference type="RefSeq" id="WP_425589282.1">
    <property type="nucleotide sequence ID" value="NZ_BAABKB010000016.1"/>
</dbReference>
<dbReference type="EMBL" id="BAABKB010000016">
    <property type="protein sequence ID" value="GAA5018557.1"/>
    <property type="molecule type" value="Genomic_DNA"/>
</dbReference>
<evidence type="ECO:0000313" key="4">
    <source>
        <dbReference type="Proteomes" id="UP001501759"/>
    </source>
</evidence>
<comment type="caution">
    <text evidence="3">The sequence shown here is derived from an EMBL/GenBank/DDBJ whole genome shotgun (WGS) entry which is preliminary data.</text>
</comment>
<dbReference type="Gene3D" id="3.40.50.410">
    <property type="entry name" value="von Willebrand factor, type A domain"/>
    <property type="match status" value="1"/>
</dbReference>
<dbReference type="SMART" id="SM00327">
    <property type="entry name" value="VWA"/>
    <property type="match status" value="1"/>
</dbReference>
<dbReference type="CDD" id="cd00198">
    <property type="entry name" value="vWFA"/>
    <property type="match status" value="1"/>
</dbReference>
<dbReference type="Pfam" id="PF05762">
    <property type="entry name" value="VWA_CoxE"/>
    <property type="match status" value="1"/>
</dbReference>
<name>A0ABP9J2F5_9ACTN</name>
<dbReference type="PANTHER" id="PTHR39338:SF6">
    <property type="entry name" value="BLL5662 PROTEIN"/>
    <property type="match status" value="1"/>
</dbReference>
<feature type="region of interest" description="Disordered" evidence="1">
    <location>
        <begin position="192"/>
        <end position="216"/>
    </location>
</feature>
<evidence type="ECO:0000256" key="1">
    <source>
        <dbReference type="SAM" id="MobiDB-lite"/>
    </source>
</evidence>
<organism evidence="3 4">
    <name type="scientific">Streptomyces siamensis</name>
    <dbReference type="NCBI Taxonomy" id="1274986"/>
    <lineage>
        <taxon>Bacteria</taxon>
        <taxon>Bacillati</taxon>
        <taxon>Actinomycetota</taxon>
        <taxon>Actinomycetes</taxon>
        <taxon>Kitasatosporales</taxon>
        <taxon>Streptomycetaceae</taxon>
        <taxon>Streptomyces</taxon>
    </lineage>
</organism>
<reference evidence="4" key="1">
    <citation type="journal article" date="2019" name="Int. J. Syst. Evol. Microbiol.">
        <title>The Global Catalogue of Microorganisms (GCM) 10K type strain sequencing project: providing services to taxonomists for standard genome sequencing and annotation.</title>
        <authorList>
            <consortium name="The Broad Institute Genomics Platform"/>
            <consortium name="The Broad Institute Genome Sequencing Center for Infectious Disease"/>
            <person name="Wu L."/>
            <person name="Ma J."/>
        </authorList>
    </citation>
    <scope>NUCLEOTIDE SEQUENCE [LARGE SCALE GENOMIC DNA]</scope>
    <source>
        <strain evidence="4">JCM 18409</strain>
    </source>
</reference>
<dbReference type="SUPFAM" id="SSF53300">
    <property type="entry name" value="vWA-like"/>
    <property type="match status" value="1"/>
</dbReference>
<protein>
    <submittedName>
        <fullName evidence="3">VWA domain-containing protein</fullName>
    </submittedName>
</protein>
<feature type="domain" description="VWFA" evidence="2">
    <location>
        <begin position="240"/>
        <end position="407"/>
    </location>
</feature>
<dbReference type="InterPro" id="IPR002035">
    <property type="entry name" value="VWF_A"/>
</dbReference>
<dbReference type="InterPro" id="IPR011195">
    <property type="entry name" value="UCP010256"/>
</dbReference>
<gene>
    <name evidence="3" type="ORF">GCM10023335_46300</name>
</gene>
<dbReference type="PANTHER" id="PTHR39338">
    <property type="entry name" value="BLL5662 PROTEIN-RELATED"/>
    <property type="match status" value="1"/>
</dbReference>
<dbReference type="InterPro" id="IPR036465">
    <property type="entry name" value="vWFA_dom_sf"/>
</dbReference>
<evidence type="ECO:0000259" key="2">
    <source>
        <dbReference type="SMART" id="SM00327"/>
    </source>
</evidence>
<keyword evidence="4" id="KW-1185">Reference proteome</keyword>
<feature type="region of interest" description="Disordered" evidence="1">
    <location>
        <begin position="1"/>
        <end position="43"/>
    </location>
</feature>
<sequence>MDGTDPRAGRAGTWRQAVPGGDAGPRRPSVPGGGAGAPPPGAPVGAADGTAVLVGFARALRAAGVDAGPDRVQALLGALALLDPAGRFDVYWAGRLTLCGSRDDLERYDRVFAAYFAERDTSGRPPRPVPPPRRRTVVRAAGALSRGATRSGPDAAVPTPVRADPADVLRHRDIAGLTAAEREQLRRLLAAFRPRGETRRSARRHPSRRGDVDPRRTVRELLRRGGEPARLLRHTRVERPRRIVLLVDVSGSMGPYADALLRFAHAASRGTRTEVFTIGTRLTRVTRELGHRDPDTAMAALATAVPDWRGGTRLGELLRGFLDRWGGRGMARGAVVVLLSDGWERGDPALLAGQMRRLHRLAHRVIWANPRKARPGYAPLAAGMAAALPSVDAFVEGHSLAALERLAAVVRGADP</sequence>
<dbReference type="InterPro" id="IPR008912">
    <property type="entry name" value="Uncharacterised_CoxE"/>
</dbReference>
<accession>A0ABP9J2F5</accession>
<dbReference type="Proteomes" id="UP001501759">
    <property type="component" value="Unassembled WGS sequence"/>
</dbReference>
<evidence type="ECO:0000313" key="3">
    <source>
        <dbReference type="EMBL" id="GAA5018557.1"/>
    </source>
</evidence>
<proteinExistence type="predicted"/>
<dbReference type="PIRSF" id="PIRSF010256">
    <property type="entry name" value="CoxE_vWa"/>
    <property type="match status" value="1"/>
</dbReference>